<dbReference type="RefSeq" id="WP_039740997.1">
    <property type="nucleotide sequence ID" value="NZ_CP009788.1"/>
</dbReference>
<keyword evidence="3 5" id="KW-1133">Transmembrane helix</keyword>
<dbReference type="PANTHER" id="PTHR37422">
    <property type="entry name" value="TEICHURONIC ACID BIOSYNTHESIS PROTEIN TUAE"/>
    <property type="match status" value="1"/>
</dbReference>
<feature type="transmembrane region" description="Helical" evidence="5">
    <location>
        <begin position="400"/>
        <end position="417"/>
    </location>
</feature>
<proteinExistence type="predicted"/>
<feature type="transmembrane region" description="Helical" evidence="5">
    <location>
        <begin position="375"/>
        <end position="394"/>
    </location>
</feature>
<dbReference type="KEGG" id="gpi:GPICK_04960"/>
<feature type="transmembrane region" description="Helical" evidence="5">
    <location>
        <begin position="89"/>
        <end position="108"/>
    </location>
</feature>
<keyword evidence="8" id="KW-1185">Reference proteome</keyword>
<dbReference type="Proteomes" id="UP000057609">
    <property type="component" value="Chromosome"/>
</dbReference>
<evidence type="ECO:0000256" key="3">
    <source>
        <dbReference type="ARBA" id="ARBA00022989"/>
    </source>
</evidence>
<dbReference type="STRING" id="345632.GPICK_04960"/>
<feature type="transmembrane region" description="Helical" evidence="5">
    <location>
        <begin position="144"/>
        <end position="165"/>
    </location>
</feature>
<sequence length="425" mass="46223">MSGGNSVTIDGVTREKRFPWVMLLLITIVFFALQYRSGMIEGFSQEVSDVAKGYETGNALRQFLLVSLGLTGLFSLCRNRGEPLGVRGVLGGTMVLYLVLALASVAWAEDPALTVRRFIAFAMMFIAIVAVVSRLPATTMMEFLVAVTSAYMAVGLCAELASGAFHPFQAGYRFSGLYHPNAVGVDCAFLIIAAFSAECRGRRRWLLWGAGAAGFALLILSRSRTSLACALVALAARWLLTARLSRKLIFLGLSGWLLCVVFLVFGDALFPAIGKMFLLGRGDSDVRTLTGRTDLWEELLFYARQRPLLGYGFGGFWGVRHVYEVSASQGWSVGIGHSTYIDQVLELGIAGLAVHLLMLGEALRRSAVYALRSGDTGYAFIFSVVIFAILGGILETVTPYPSLTTFTIFWAMAYLAFRRPVAAEG</sequence>
<gene>
    <name evidence="7" type="ORF">GPICK_04960</name>
</gene>
<accession>A0A0B5BE32</accession>
<dbReference type="InterPro" id="IPR051533">
    <property type="entry name" value="WaaL-like"/>
</dbReference>
<evidence type="ECO:0000256" key="2">
    <source>
        <dbReference type="ARBA" id="ARBA00022692"/>
    </source>
</evidence>
<feature type="transmembrane region" description="Helical" evidence="5">
    <location>
        <begin position="248"/>
        <end position="273"/>
    </location>
</feature>
<dbReference type="GO" id="GO:0016020">
    <property type="term" value="C:membrane"/>
    <property type="evidence" value="ECO:0007669"/>
    <property type="project" value="UniProtKB-SubCell"/>
</dbReference>
<protein>
    <recommendedName>
        <fullName evidence="6">O-antigen ligase-related domain-containing protein</fullName>
    </recommendedName>
</protein>
<dbReference type="OrthoDB" id="4391260at2"/>
<keyword evidence="2 5" id="KW-0812">Transmembrane</keyword>
<evidence type="ECO:0000259" key="6">
    <source>
        <dbReference type="Pfam" id="PF04932"/>
    </source>
</evidence>
<organism evidence="7 8">
    <name type="scientific">Geobacter pickeringii</name>
    <dbReference type="NCBI Taxonomy" id="345632"/>
    <lineage>
        <taxon>Bacteria</taxon>
        <taxon>Pseudomonadati</taxon>
        <taxon>Thermodesulfobacteriota</taxon>
        <taxon>Desulfuromonadia</taxon>
        <taxon>Geobacterales</taxon>
        <taxon>Geobacteraceae</taxon>
        <taxon>Geobacter</taxon>
    </lineage>
</organism>
<evidence type="ECO:0000313" key="8">
    <source>
        <dbReference type="Proteomes" id="UP000057609"/>
    </source>
</evidence>
<dbReference type="AlphaFoldDB" id="A0A0B5BE32"/>
<feature type="transmembrane region" description="Helical" evidence="5">
    <location>
        <begin position="344"/>
        <end position="363"/>
    </location>
</feature>
<dbReference type="PANTHER" id="PTHR37422:SF17">
    <property type="entry name" value="O-ANTIGEN LIGASE"/>
    <property type="match status" value="1"/>
</dbReference>
<feature type="transmembrane region" description="Helical" evidence="5">
    <location>
        <begin position="20"/>
        <end position="39"/>
    </location>
</feature>
<reference evidence="7 8" key="1">
    <citation type="journal article" date="2015" name="Genome Announc.">
        <title>Complete Genome of Geobacter pickeringii G13T, a Metal-Reducing Isolate from Sedimentary Kaolin Deposits.</title>
        <authorList>
            <person name="Badalamenti J.P."/>
            <person name="Bond D.R."/>
        </authorList>
    </citation>
    <scope>NUCLEOTIDE SEQUENCE [LARGE SCALE GENOMIC DNA]</scope>
    <source>
        <strain evidence="7 8">G13</strain>
    </source>
</reference>
<comment type="subcellular location">
    <subcellularLocation>
        <location evidence="1">Membrane</location>
        <topology evidence="1">Multi-pass membrane protein</topology>
    </subcellularLocation>
</comment>
<name>A0A0B5BE32_9BACT</name>
<evidence type="ECO:0000256" key="5">
    <source>
        <dbReference type="SAM" id="Phobius"/>
    </source>
</evidence>
<feature type="domain" description="O-antigen ligase-related" evidence="6">
    <location>
        <begin position="213"/>
        <end position="355"/>
    </location>
</feature>
<keyword evidence="4 5" id="KW-0472">Membrane</keyword>
<feature type="transmembrane region" description="Helical" evidence="5">
    <location>
        <begin position="204"/>
        <end position="219"/>
    </location>
</feature>
<dbReference type="EMBL" id="CP009788">
    <property type="protein sequence ID" value="AJE02800.1"/>
    <property type="molecule type" value="Genomic_DNA"/>
</dbReference>
<dbReference type="Pfam" id="PF04932">
    <property type="entry name" value="Wzy_C"/>
    <property type="match status" value="1"/>
</dbReference>
<dbReference type="InterPro" id="IPR007016">
    <property type="entry name" value="O-antigen_ligase-rel_domated"/>
</dbReference>
<evidence type="ECO:0000256" key="4">
    <source>
        <dbReference type="ARBA" id="ARBA00023136"/>
    </source>
</evidence>
<feature type="transmembrane region" description="Helical" evidence="5">
    <location>
        <begin position="225"/>
        <end position="241"/>
    </location>
</feature>
<feature type="transmembrane region" description="Helical" evidence="5">
    <location>
        <begin position="59"/>
        <end position="77"/>
    </location>
</feature>
<feature type="transmembrane region" description="Helical" evidence="5">
    <location>
        <begin position="114"/>
        <end position="132"/>
    </location>
</feature>
<evidence type="ECO:0000256" key="1">
    <source>
        <dbReference type="ARBA" id="ARBA00004141"/>
    </source>
</evidence>
<evidence type="ECO:0000313" key="7">
    <source>
        <dbReference type="EMBL" id="AJE02800.1"/>
    </source>
</evidence>
<feature type="transmembrane region" description="Helical" evidence="5">
    <location>
        <begin position="177"/>
        <end position="197"/>
    </location>
</feature>
<dbReference type="HOGENOM" id="CLU_598329_0_0_7"/>